<evidence type="ECO:0000256" key="1">
    <source>
        <dbReference type="SAM" id="SignalP"/>
    </source>
</evidence>
<keyword evidence="1" id="KW-0732">Signal</keyword>
<evidence type="ECO:0000313" key="3">
    <source>
        <dbReference type="Proteomes" id="UP000717624"/>
    </source>
</evidence>
<comment type="caution">
    <text evidence="2">The sequence shown here is derived from an EMBL/GenBank/DDBJ whole genome shotgun (WGS) entry which is preliminary data.</text>
</comment>
<proteinExistence type="predicted"/>
<organism evidence="2 3">
    <name type="scientific">Brevibacillus fulvus</name>
    <dbReference type="NCBI Taxonomy" id="1125967"/>
    <lineage>
        <taxon>Bacteria</taxon>
        <taxon>Bacillati</taxon>
        <taxon>Bacillota</taxon>
        <taxon>Bacilli</taxon>
        <taxon>Bacillales</taxon>
        <taxon>Paenibacillaceae</taxon>
        <taxon>Brevibacillus</taxon>
    </lineage>
</organism>
<dbReference type="RefSeq" id="WP_204518812.1">
    <property type="nucleotide sequence ID" value="NZ_BAABIN010000014.1"/>
</dbReference>
<gene>
    <name evidence="2" type="ORF">JOD01_002697</name>
</gene>
<feature type="chain" id="PRO_5037348193" evidence="1">
    <location>
        <begin position="29"/>
        <end position="148"/>
    </location>
</feature>
<dbReference type="EMBL" id="JAFBEB010000009">
    <property type="protein sequence ID" value="MBM7591071.1"/>
    <property type="molecule type" value="Genomic_DNA"/>
</dbReference>
<feature type="signal peptide" evidence="1">
    <location>
        <begin position="1"/>
        <end position="28"/>
    </location>
</feature>
<keyword evidence="3" id="KW-1185">Reference proteome</keyword>
<evidence type="ECO:0000313" key="2">
    <source>
        <dbReference type="EMBL" id="MBM7591071.1"/>
    </source>
</evidence>
<accession>A0A938Y0F0</accession>
<protein>
    <submittedName>
        <fullName evidence="2">Uncharacterized protein</fullName>
    </submittedName>
</protein>
<reference evidence="2" key="1">
    <citation type="submission" date="2021-01" db="EMBL/GenBank/DDBJ databases">
        <title>Genomic Encyclopedia of Type Strains, Phase IV (KMG-IV): sequencing the most valuable type-strain genomes for metagenomic binning, comparative biology and taxonomic classification.</title>
        <authorList>
            <person name="Goeker M."/>
        </authorList>
    </citation>
    <scope>NUCLEOTIDE SEQUENCE</scope>
    <source>
        <strain evidence="2">DSM 25523</strain>
    </source>
</reference>
<name>A0A938Y0F0_9BACL</name>
<sequence length="148" mass="16232">MAKFKIFNVVAGLTIATSLVSGYGIANANTSYFVAAAQQETTLKGKAGIQLIAPISKEDRKLHADVIAKLDGQNGWRLTDRGLEKFYPARTGTVEINGEKIDVNSDGTFEVKGIKEKELKGTFKRKDYTAQKSIKLKDGTQNDLELFC</sequence>
<dbReference type="AlphaFoldDB" id="A0A938Y0F0"/>
<dbReference type="Proteomes" id="UP000717624">
    <property type="component" value="Unassembled WGS sequence"/>
</dbReference>